<comment type="caution">
    <text evidence="1">The sequence shown here is derived from an EMBL/GenBank/DDBJ whole genome shotgun (WGS) entry which is preliminary data.</text>
</comment>
<protein>
    <submittedName>
        <fullName evidence="1">Uncharacterized protein</fullName>
    </submittedName>
</protein>
<keyword evidence="2" id="KW-1185">Reference proteome</keyword>
<dbReference type="AlphaFoldDB" id="A0A1Y1Z5Z0"/>
<dbReference type="EMBL" id="MCFA01000123">
    <property type="protein sequence ID" value="ORY05679.1"/>
    <property type="molecule type" value="Genomic_DNA"/>
</dbReference>
<accession>A0A1Y1Z5Z0</accession>
<gene>
    <name evidence="1" type="ORF">BCR34DRAFT_43382</name>
</gene>
<dbReference type="Proteomes" id="UP000193144">
    <property type="component" value="Unassembled WGS sequence"/>
</dbReference>
<evidence type="ECO:0000313" key="1">
    <source>
        <dbReference type="EMBL" id="ORY05679.1"/>
    </source>
</evidence>
<proteinExistence type="predicted"/>
<reference evidence="1 2" key="1">
    <citation type="submission" date="2016-07" db="EMBL/GenBank/DDBJ databases">
        <title>Pervasive Adenine N6-methylation of Active Genes in Fungi.</title>
        <authorList>
            <consortium name="DOE Joint Genome Institute"/>
            <person name="Mondo S.J."/>
            <person name="Dannebaum R.O."/>
            <person name="Kuo R.C."/>
            <person name="Labutti K."/>
            <person name="Haridas S."/>
            <person name="Kuo A."/>
            <person name="Salamov A."/>
            <person name="Ahrendt S.R."/>
            <person name="Lipzen A."/>
            <person name="Sullivan W."/>
            <person name="Andreopoulos W.B."/>
            <person name="Clum A."/>
            <person name="Lindquist E."/>
            <person name="Daum C."/>
            <person name="Ramamoorthy G.K."/>
            <person name="Gryganskyi A."/>
            <person name="Culley D."/>
            <person name="Magnuson J.K."/>
            <person name="James T.Y."/>
            <person name="O'Malley M.A."/>
            <person name="Stajich J.E."/>
            <person name="Spatafora J.W."/>
            <person name="Visel A."/>
            <person name="Grigoriev I.V."/>
        </authorList>
    </citation>
    <scope>NUCLEOTIDE SEQUENCE [LARGE SCALE GENOMIC DNA]</scope>
    <source>
        <strain evidence="1 2">CBS 115471</strain>
    </source>
</reference>
<organism evidence="1 2">
    <name type="scientific">Clohesyomyces aquaticus</name>
    <dbReference type="NCBI Taxonomy" id="1231657"/>
    <lineage>
        <taxon>Eukaryota</taxon>
        <taxon>Fungi</taxon>
        <taxon>Dikarya</taxon>
        <taxon>Ascomycota</taxon>
        <taxon>Pezizomycotina</taxon>
        <taxon>Dothideomycetes</taxon>
        <taxon>Pleosporomycetidae</taxon>
        <taxon>Pleosporales</taxon>
        <taxon>Lindgomycetaceae</taxon>
        <taxon>Clohesyomyces</taxon>
    </lineage>
</organism>
<evidence type="ECO:0000313" key="2">
    <source>
        <dbReference type="Proteomes" id="UP000193144"/>
    </source>
</evidence>
<name>A0A1Y1Z5Z0_9PLEO</name>
<sequence>MRGEICKTVHSPRNGYLESCNMGNVEALLMHRTGSRMDEMSMHEGLLRRTRDSTLDSLTLSWLRRKRAGGKFGSQRCSAGSAQSCENSRYDKRQRCAVQRRAVDVEEAGELSAERSRQVYSAFRKGCRSGLLLSDSAARLSRLQACPCSGAGTIALFTPHESLLEPSQ</sequence>